<evidence type="ECO:0000256" key="1">
    <source>
        <dbReference type="ARBA" id="ARBA00023157"/>
    </source>
</evidence>
<name>A0AAV5SKV0_9BILA</name>
<evidence type="ECO:0000313" key="5">
    <source>
        <dbReference type="Proteomes" id="UP001432027"/>
    </source>
</evidence>
<organism evidence="4 5">
    <name type="scientific">Pristionchus entomophagus</name>
    <dbReference type="NCBI Taxonomy" id="358040"/>
    <lineage>
        <taxon>Eukaryota</taxon>
        <taxon>Metazoa</taxon>
        <taxon>Ecdysozoa</taxon>
        <taxon>Nematoda</taxon>
        <taxon>Chromadorea</taxon>
        <taxon>Rhabditida</taxon>
        <taxon>Rhabditina</taxon>
        <taxon>Diplogasteromorpha</taxon>
        <taxon>Diplogasteroidea</taxon>
        <taxon>Neodiplogasteridae</taxon>
        <taxon>Pristionchus</taxon>
    </lineage>
</organism>
<feature type="signal peptide" evidence="2">
    <location>
        <begin position="1"/>
        <end position="19"/>
    </location>
</feature>
<feature type="non-terminal residue" evidence="4">
    <location>
        <position position="1"/>
    </location>
</feature>
<sequence length="120" mass="13471">FQMLRTTVFLFVLFTVGGAIPWPRRLPGSRNQVEAVFECSEMPSRINENEIREKTADCGNNFACKSGQTCCELLDDNDGPFRETFCCPIANAVCCDHGCCRRGWTCSRDGRSCVRPAFCE</sequence>
<dbReference type="Proteomes" id="UP001432027">
    <property type="component" value="Unassembled WGS sequence"/>
</dbReference>
<keyword evidence="2" id="KW-0732">Signal</keyword>
<feature type="chain" id="PRO_5043955313" description="Granulins domain-containing protein" evidence="2">
    <location>
        <begin position="20"/>
        <end position="120"/>
    </location>
</feature>
<dbReference type="AlphaFoldDB" id="A0AAV5SKV0"/>
<accession>A0AAV5SKV0</accession>
<gene>
    <name evidence="4" type="ORF">PENTCL1PPCAC_4179</name>
</gene>
<reference evidence="4" key="1">
    <citation type="submission" date="2023-10" db="EMBL/GenBank/DDBJ databases">
        <title>Genome assembly of Pristionchus species.</title>
        <authorList>
            <person name="Yoshida K."/>
            <person name="Sommer R.J."/>
        </authorList>
    </citation>
    <scope>NUCLEOTIDE SEQUENCE</scope>
    <source>
        <strain evidence="4">RS0144</strain>
    </source>
</reference>
<dbReference type="SMART" id="SM00277">
    <property type="entry name" value="GRAN"/>
    <property type="match status" value="1"/>
</dbReference>
<dbReference type="Pfam" id="PF00396">
    <property type="entry name" value="Granulin"/>
    <property type="match status" value="1"/>
</dbReference>
<dbReference type="EMBL" id="BTSX01000001">
    <property type="protein sequence ID" value="GMS82004.1"/>
    <property type="molecule type" value="Genomic_DNA"/>
</dbReference>
<comment type="caution">
    <text evidence="4">The sequence shown here is derived from an EMBL/GenBank/DDBJ whole genome shotgun (WGS) entry which is preliminary data.</text>
</comment>
<evidence type="ECO:0000259" key="3">
    <source>
        <dbReference type="SMART" id="SM00277"/>
    </source>
</evidence>
<feature type="non-terminal residue" evidence="4">
    <location>
        <position position="120"/>
    </location>
</feature>
<dbReference type="InterPro" id="IPR037277">
    <property type="entry name" value="Granulin_sf"/>
</dbReference>
<keyword evidence="5" id="KW-1185">Reference proteome</keyword>
<feature type="domain" description="Granulins" evidence="3">
    <location>
        <begin position="58"/>
        <end position="113"/>
    </location>
</feature>
<dbReference type="Gene3D" id="2.10.25.160">
    <property type="entry name" value="Granulin"/>
    <property type="match status" value="1"/>
</dbReference>
<dbReference type="InterPro" id="IPR000118">
    <property type="entry name" value="Granulin"/>
</dbReference>
<keyword evidence="1" id="KW-1015">Disulfide bond</keyword>
<evidence type="ECO:0000256" key="2">
    <source>
        <dbReference type="SAM" id="SignalP"/>
    </source>
</evidence>
<proteinExistence type="predicted"/>
<protein>
    <recommendedName>
        <fullName evidence="3">Granulins domain-containing protein</fullName>
    </recommendedName>
</protein>
<evidence type="ECO:0000313" key="4">
    <source>
        <dbReference type="EMBL" id="GMS82004.1"/>
    </source>
</evidence>